<organism evidence="1 2">
    <name type="scientific">Meganyctiphanes norvegica</name>
    <name type="common">Northern krill</name>
    <name type="synonym">Thysanopoda norvegica</name>
    <dbReference type="NCBI Taxonomy" id="48144"/>
    <lineage>
        <taxon>Eukaryota</taxon>
        <taxon>Metazoa</taxon>
        <taxon>Ecdysozoa</taxon>
        <taxon>Arthropoda</taxon>
        <taxon>Crustacea</taxon>
        <taxon>Multicrustacea</taxon>
        <taxon>Malacostraca</taxon>
        <taxon>Eumalacostraca</taxon>
        <taxon>Eucarida</taxon>
        <taxon>Euphausiacea</taxon>
        <taxon>Euphausiidae</taxon>
        <taxon>Meganyctiphanes</taxon>
    </lineage>
</organism>
<evidence type="ECO:0008006" key="3">
    <source>
        <dbReference type="Google" id="ProtNLM"/>
    </source>
</evidence>
<proteinExistence type="predicted"/>
<keyword evidence="2" id="KW-1185">Reference proteome</keyword>
<name>A0AAV2QQG5_MEGNR</name>
<dbReference type="EMBL" id="CAXKWB010008321">
    <property type="protein sequence ID" value="CAL4090716.1"/>
    <property type="molecule type" value="Genomic_DNA"/>
</dbReference>
<feature type="non-terminal residue" evidence="1">
    <location>
        <position position="1"/>
    </location>
</feature>
<evidence type="ECO:0000313" key="1">
    <source>
        <dbReference type="EMBL" id="CAL4090716.1"/>
    </source>
</evidence>
<dbReference type="PANTHER" id="PTHR33977:SF1">
    <property type="entry name" value="ZINC ION BINDING PROTEIN"/>
    <property type="match status" value="1"/>
</dbReference>
<gene>
    <name evidence="1" type="ORF">MNOR_LOCUS14089</name>
</gene>
<dbReference type="AlphaFoldDB" id="A0AAV2QQG5"/>
<evidence type="ECO:0000313" key="2">
    <source>
        <dbReference type="Proteomes" id="UP001497623"/>
    </source>
</evidence>
<comment type="caution">
    <text evidence="1">The sequence shown here is derived from an EMBL/GenBank/DDBJ whole genome shotgun (WGS) entry which is preliminary data.</text>
</comment>
<reference evidence="1 2" key="1">
    <citation type="submission" date="2024-05" db="EMBL/GenBank/DDBJ databases">
        <authorList>
            <person name="Wallberg A."/>
        </authorList>
    </citation>
    <scope>NUCLEOTIDE SEQUENCE [LARGE SCALE GENOMIC DNA]</scope>
</reference>
<protein>
    <recommendedName>
        <fullName evidence="3">SWIM-type domain-containing protein</fullName>
    </recommendedName>
</protein>
<sequence length="525" mass="61282">GSSKINNYCTSKIKVVECKNTRICTVTLFHNHLGHDINFETLAHTRLSQQDRETIAVKITKDVPKMKIIEDIRNYGANNRSKIITSQDIDNVARDYNLHNLEIPYDGCEFFSTEFLLQEKGNDILFFKNRGEKCEKYPELKKEDFVLVISTKMQRKIFSQHIADNHKLVISMDATHGISSSGFQATTLMHIDDLHHGFPDAMCISSTVNEKIISCFLNEVKSIFGELTAYIFMSDDDGTFRNAWRNVMGLRSILFCLICVFHVERSWIRKINSTQGLDSATKSYIIRTCKDLLYNIRDMETFWITVRELLAILDMKEQIGLIEYFTKYYLKEERVVMWARYCRIGIHIHTNNHIESFHCILKHKFFFGKKIKRLDKCLIAIFKFLDDRVYKRLTDLVKHKNCNLSVIKSHAESLTLTVTEVGEGHFVVTSEYRQILVQSKDNCTDCRDRCNICQVCLHMYICPCYTNSKEICKHIHAVHSYVSARDREYFVVKDANKEIDMIMAELYSPYMSQKDVISKELEKIK</sequence>
<dbReference type="PANTHER" id="PTHR33977">
    <property type="entry name" value="ZINC ION BINDING PROTEIN"/>
    <property type="match status" value="1"/>
</dbReference>
<accession>A0AAV2QQG5</accession>
<dbReference type="Proteomes" id="UP001497623">
    <property type="component" value="Unassembled WGS sequence"/>
</dbReference>